<proteinExistence type="predicted"/>
<gene>
    <name evidence="1" type="ORF">QVD17_06509</name>
</gene>
<protein>
    <submittedName>
        <fullName evidence="1">Uncharacterized protein</fullName>
    </submittedName>
</protein>
<accession>A0AAD8LNJ5</accession>
<organism evidence="1 2">
    <name type="scientific">Tagetes erecta</name>
    <name type="common">African marigold</name>
    <dbReference type="NCBI Taxonomy" id="13708"/>
    <lineage>
        <taxon>Eukaryota</taxon>
        <taxon>Viridiplantae</taxon>
        <taxon>Streptophyta</taxon>
        <taxon>Embryophyta</taxon>
        <taxon>Tracheophyta</taxon>
        <taxon>Spermatophyta</taxon>
        <taxon>Magnoliopsida</taxon>
        <taxon>eudicotyledons</taxon>
        <taxon>Gunneridae</taxon>
        <taxon>Pentapetalae</taxon>
        <taxon>asterids</taxon>
        <taxon>campanulids</taxon>
        <taxon>Asterales</taxon>
        <taxon>Asteraceae</taxon>
        <taxon>Asteroideae</taxon>
        <taxon>Heliantheae alliance</taxon>
        <taxon>Tageteae</taxon>
        <taxon>Tagetes</taxon>
    </lineage>
</organism>
<sequence>MLTTLLGGGVVSEVEDEEGDERACGRGGKLVEKVGRDGAVRGRGGEQTRRRRGPLLLRRACDEVVPRSFLAHHSLLPYDMIIENHKS</sequence>
<reference evidence="1" key="1">
    <citation type="journal article" date="2023" name="bioRxiv">
        <title>Improved chromosome-level genome assembly for marigold (Tagetes erecta).</title>
        <authorList>
            <person name="Jiang F."/>
            <person name="Yuan L."/>
            <person name="Wang S."/>
            <person name="Wang H."/>
            <person name="Xu D."/>
            <person name="Wang A."/>
            <person name="Fan W."/>
        </authorList>
    </citation>
    <scope>NUCLEOTIDE SEQUENCE</scope>
    <source>
        <strain evidence="1">WSJ</strain>
        <tissue evidence="1">Leaf</tissue>
    </source>
</reference>
<dbReference type="EMBL" id="JAUHHV010000001">
    <property type="protein sequence ID" value="KAK1440680.1"/>
    <property type="molecule type" value="Genomic_DNA"/>
</dbReference>
<dbReference type="Proteomes" id="UP001229421">
    <property type="component" value="Unassembled WGS sequence"/>
</dbReference>
<comment type="caution">
    <text evidence="1">The sequence shown here is derived from an EMBL/GenBank/DDBJ whole genome shotgun (WGS) entry which is preliminary data.</text>
</comment>
<evidence type="ECO:0000313" key="2">
    <source>
        <dbReference type="Proteomes" id="UP001229421"/>
    </source>
</evidence>
<evidence type="ECO:0000313" key="1">
    <source>
        <dbReference type="EMBL" id="KAK1440680.1"/>
    </source>
</evidence>
<dbReference type="AlphaFoldDB" id="A0AAD8LNJ5"/>
<keyword evidence="2" id="KW-1185">Reference proteome</keyword>
<name>A0AAD8LNJ5_TARER</name>